<evidence type="ECO:0000256" key="3">
    <source>
        <dbReference type="ARBA" id="ARBA00023180"/>
    </source>
</evidence>
<dbReference type="SUPFAM" id="SSF69318">
    <property type="entry name" value="Integrin alpha N-terminal domain"/>
    <property type="match status" value="1"/>
</dbReference>
<keyword evidence="2" id="KW-0677">Repeat</keyword>
<evidence type="ECO:0000256" key="2">
    <source>
        <dbReference type="ARBA" id="ARBA00022737"/>
    </source>
</evidence>
<evidence type="ECO:0000256" key="4">
    <source>
        <dbReference type="SAM" id="SignalP"/>
    </source>
</evidence>
<dbReference type="InterPro" id="IPR028994">
    <property type="entry name" value="Integrin_alpha_N"/>
</dbReference>
<dbReference type="EMBL" id="JACHGT010000013">
    <property type="protein sequence ID" value="MBB6037619.1"/>
    <property type="molecule type" value="Genomic_DNA"/>
</dbReference>
<evidence type="ECO:0000313" key="6">
    <source>
        <dbReference type="Proteomes" id="UP000548476"/>
    </source>
</evidence>
<dbReference type="PROSITE" id="PS51470">
    <property type="entry name" value="FG_GAP"/>
    <property type="match status" value="1"/>
</dbReference>
<gene>
    <name evidence="5" type="ORF">HNR73_005497</name>
</gene>
<keyword evidence="6" id="KW-1185">Reference proteome</keyword>
<dbReference type="Gene3D" id="2.130.10.130">
    <property type="entry name" value="Integrin alpha, N-terminal"/>
    <property type="match status" value="2"/>
</dbReference>
<comment type="caution">
    <text evidence="5">The sequence shown here is derived from an EMBL/GenBank/DDBJ whole genome shotgun (WGS) entry which is preliminary data.</text>
</comment>
<dbReference type="InterPro" id="IPR013517">
    <property type="entry name" value="FG-GAP"/>
</dbReference>
<feature type="chain" id="PRO_5032445339" description="VCBS repeat-containing protein" evidence="4">
    <location>
        <begin position="27"/>
        <end position="454"/>
    </location>
</feature>
<evidence type="ECO:0008006" key="7">
    <source>
        <dbReference type="Google" id="ProtNLM"/>
    </source>
</evidence>
<organism evidence="5 6">
    <name type="scientific">Phytomonospora endophytica</name>
    <dbReference type="NCBI Taxonomy" id="714109"/>
    <lineage>
        <taxon>Bacteria</taxon>
        <taxon>Bacillati</taxon>
        <taxon>Actinomycetota</taxon>
        <taxon>Actinomycetes</taxon>
        <taxon>Micromonosporales</taxon>
        <taxon>Micromonosporaceae</taxon>
        <taxon>Phytomonospora</taxon>
    </lineage>
</organism>
<feature type="signal peptide" evidence="4">
    <location>
        <begin position="1"/>
        <end position="26"/>
    </location>
</feature>
<keyword evidence="1 4" id="KW-0732">Signal</keyword>
<dbReference type="InterPro" id="IPR013519">
    <property type="entry name" value="Int_alpha_beta-p"/>
</dbReference>
<keyword evidence="3" id="KW-0325">Glycoprotein</keyword>
<dbReference type="SMART" id="SM00191">
    <property type="entry name" value="Int_alpha"/>
    <property type="match status" value="3"/>
</dbReference>
<evidence type="ECO:0000313" key="5">
    <source>
        <dbReference type="EMBL" id="MBB6037619.1"/>
    </source>
</evidence>
<dbReference type="AlphaFoldDB" id="A0A841FYV3"/>
<name>A0A841FYV3_9ACTN</name>
<dbReference type="PANTHER" id="PTHR36220:SF1">
    <property type="entry name" value="GAMMA TUBULIN COMPLEX COMPONENT C-TERMINAL DOMAIN-CONTAINING PROTEIN"/>
    <property type="match status" value="1"/>
</dbReference>
<protein>
    <recommendedName>
        <fullName evidence="7">VCBS repeat-containing protein</fullName>
    </recommendedName>
</protein>
<dbReference type="Proteomes" id="UP000548476">
    <property type="component" value="Unassembled WGS sequence"/>
</dbReference>
<evidence type="ECO:0000256" key="1">
    <source>
        <dbReference type="ARBA" id="ARBA00022729"/>
    </source>
</evidence>
<sequence>MRYKASALAAALAAGALLLPAAPAAAGQFHTTPGPVDDFDCDGIGDLVHPSSGDARGAGSITVYPSSGDGQTITQNTPGVPGSAETGDLFGQRYASADFNGDGCDELIVSSPGEDDEAGMVTVINGSPNGLVPSQSVAYTQNSPGVPGGSESLDAFGEMLAAGTTTSGQAYLLVGSPGESVGSRPGAGSVYYLRGGVWRAFNQDTPGVAGAAESWDHFGASIAASDRHFVVGAARETLSGNSDAGQVHVFDHRIVGGIPDPLATISQDSNGVSGTAEEDDHFGAAVSIVSFRPSPSAAIGALVAVGSPGEAIGSVEETGMAHLFAVTPTGKFSEVADVNQDTGGVADSTQEGDAFGTELVLGIEDGGPTATPSTAILTVSALWEDYSDEDWGGAVHVFTDVKSPGDGDLLFKGEDGPLRGSTSVDTLAADAEYLHLGNYGAYYSQVTWTELLGG</sequence>
<dbReference type="Pfam" id="PF01839">
    <property type="entry name" value="FG-GAP"/>
    <property type="match status" value="1"/>
</dbReference>
<reference evidence="5 6" key="1">
    <citation type="submission" date="2020-08" db="EMBL/GenBank/DDBJ databases">
        <title>Genomic Encyclopedia of Type Strains, Phase IV (KMG-IV): sequencing the most valuable type-strain genomes for metagenomic binning, comparative biology and taxonomic classification.</title>
        <authorList>
            <person name="Goeker M."/>
        </authorList>
    </citation>
    <scope>NUCLEOTIDE SEQUENCE [LARGE SCALE GENOMIC DNA]</scope>
    <source>
        <strain evidence="5 6">YIM 65646</strain>
    </source>
</reference>
<proteinExistence type="predicted"/>
<accession>A0A841FYV3</accession>
<dbReference type="PANTHER" id="PTHR36220">
    <property type="entry name" value="UNNAMED PRODUCT"/>
    <property type="match status" value="1"/>
</dbReference>
<dbReference type="RefSeq" id="WP_184790439.1">
    <property type="nucleotide sequence ID" value="NZ_BONT01000054.1"/>
</dbReference>